<name>A0A2S3ZPH4_9MICO</name>
<dbReference type="EMBL" id="PPXF01000012">
    <property type="protein sequence ID" value="POH71110.1"/>
    <property type="molecule type" value="Genomic_DNA"/>
</dbReference>
<gene>
    <name evidence="2" type="ORF">C3B59_02520</name>
</gene>
<evidence type="ECO:0008006" key="4">
    <source>
        <dbReference type="Google" id="ProtNLM"/>
    </source>
</evidence>
<dbReference type="OrthoDB" id="3837969at2"/>
<evidence type="ECO:0000256" key="1">
    <source>
        <dbReference type="SAM" id="MobiDB-lite"/>
    </source>
</evidence>
<proteinExistence type="predicted"/>
<protein>
    <recommendedName>
        <fullName evidence="4">Transposase DDE domain-containing protein</fullName>
    </recommendedName>
</protein>
<comment type="caution">
    <text evidence="2">The sequence shown here is derived from an EMBL/GenBank/DDBJ whole genome shotgun (WGS) entry which is preliminary data.</text>
</comment>
<evidence type="ECO:0000313" key="3">
    <source>
        <dbReference type="Proteomes" id="UP000237104"/>
    </source>
</evidence>
<organism evidence="2 3">
    <name type="scientific">Cryobacterium zongtaii</name>
    <dbReference type="NCBI Taxonomy" id="1259217"/>
    <lineage>
        <taxon>Bacteria</taxon>
        <taxon>Bacillati</taxon>
        <taxon>Actinomycetota</taxon>
        <taxon>Actinomycetes</taxon>
        <taxon>Micrococcales</taxon>
        <taxon>Microbacteriaceae</taxon>
        <taxon>Cryobacterium</taxon>
    </lineage>
</organism>
<feature type="region of interest" description="Disordered" evidence="1">
    <location>
        <begin position="183"/>
        <end position="216"/>
    </location>
</feature>
<dbReference type="Proteomes" id="UP000237104">
    <property type="component" value="Unassembled WGS sequence"/>
</dbReference>
<evidence type="ECO:0000313" key="2">
    <source>
        <dbReference type="EMBL" id="POH71110.1"/>
    </source>
</evidence>
<accession>A0A2S3ZPH4</accession>
<dbReference type="RefSeq" id="WP_103429901.1">
    <property type="nucleotide sequence ID" value="NZ_PPXF01000012.1"/>
</dbReference>
<dbReference type="AlphaFoldDB" id="A0A2S3ZPH4"/>
<sequence length="237" mass="26290">MPERLITATIDERAGRIDKKAWRLLIVERRQYMLRAKSKPDAKGSVAMMCPARGPGATASCPLVNGGCGPSDDARTPIFDPPKENKRDKICTNATSVTVPIEAGAKLAQAAQYGSDEWSTMYNHDRNTIEGVNGFLKDGAHEGIHIAERRRMRGSTAQFLMIAMLVVTGNLRKLQNFRDEMTANPSVSRDDRDAAQLAARKKRRENNTRIAPWDNFSAKNKEEDLLAAKKKDPPANK</sequence>
<reference evidence="2 3" key="1">
    <citation type="submission" date="2018-01" db="EMBL/GenBank/DDBJ databases">
        <title>Cryobacterium sp. nov., from glaciers in China.</title>
        <authorList>
            <person name="Liu Q."/>
            <person name="Xin Y.-H."/>
        </authorList>
    </citation>
    <scope>NUCLEOTIDE SEQUENCE [LARGE SCALE GENOMIC DNA]</scope>
    <source>
        <strain evidence="2 3">TMB1-8</strain>
    </source>
</reference>